<gene>
    <name evidence="2" type="ORF">PGLA2088_LOCUS18325</name>
</gene>
<evidence type="ECO:0000313" key="3">
    <source>
        <dbReference type="Proteomes" id="UP000626109"/>
    </source>
</evidence>
<dbReference type="CDD" id="cd00201">
    <property type="entry name" value="WW"/>
    <property type="match status" value="1"/>
</dbReference>
<dbReference type="InterPro" id="IPR001202">
    <property type="entry name" value="WW_dom"/>
</dbReference>
<name>A0A813J994_POLGL</name>
<dbReference type="EMBL" id="CAJNNW010024527">
    <property type="protein sequence ID" value="CAE8672993.1"/>
    <property type="molecule type" value="Genomic_DNA"/>
</dbReference>
<comment type="caution">
    <text evidence="2">The sequence shown here is derived from an EMBL/GenBank/DDBJ whole genome shotgun (WGS) entry which is preliminary data.</text>
</comment>
<proteinExistence type="predicted"/>
<feature type="non-terminal residue" evidence="2">
    <location>
        <position position="1"/>
    </location>
</feature>
<organism evidence="2 3">
    <name type="scientific">Polarella glacialis</name>
    <name type="common">Dinoflagellate</name>
    <dbReference type="NCBI Taxonomy" id="89957"/>
    <lineage>
        <taxon>Eukaryota</taxon>
        <taxon>Sar</taxon>
        <taxon>Alveolata</taxon>
        <taxon>Dinophyceae</taxon>
        <taxon>Suessiales</taxon>
        <taxon>Suessiaceae</taxon>
        <taxon>Polarella</taxon>
    </lineage>
</organism>
<dbReference type="PROSITE" id="PS01159">
    <property type="entry name" value="WW_DOMAIN_1"/>
    <property type="match status" value="1"/>
</dbReference>
<protein>
    <recommendedName>
        <fullName evidence="1">WW domain-containing protein</fullName>
    </recommendedName>
</protein>
<feature type="domain" description="WW" evidence="1">
    <location>
        <begin position="69"/>
        <end position="102"/>
    </location>
</feature>
<dbReference type="SUPFAM" id="SSF51045">
    <property type="entry name" value="WW domain"/>
    <property type="match status" value="1"/>
</dbReference>
<dbReference type="PROSITE" id="PS50020">
    <property type="entry name" value="WW_DOMAIN_2"/>
    <property type="match status" value="1"/>
</dbReference>
<dbReference type="Gene3D" id="2.20.70.10">
    <property type="match status" value="1"/>
</dbReference>
<dbReference type="AlphaFoldDB" id="A0A813J994"/>
<accession>A0A813J994</accession>
<dbReference type="SMART" id="SM00456">
    <property type="entry name" value="WW"/>
    <property type="match status" value="1"/>
</dbReference>
<reference evidence="2" key="1">
    <citation type="submission" date="2021-02" db="EMBL/GenBank/DDBJ databases">
        <authorList>
            <person name="Dougan E. K."/>
            <person name="Rhodes N."/>
            <person name="Thang M."/>
            <person name="Chan C."/>
        </authorList>
    </citation>
    <scope>NUCLEOTIDE SEQUENCE</scope>
</reference>
<sequence length="282" mass="31309">AFVSKLWNSSHFIGCCCGCRLIFTPVFYATRRPLTDLDYHLLFLPMMTQESVFAASRSAAVAGRGTAYAATENVWTRELTMDGRVYYYDKATGASQWHIPTELYQSSTDFSKTQDHSQTQAGQGRHQIFPSSARSMLRVDCVTEAAPPGHAATMSHPTDESPESLIRQDPHVVLSNLGRLLPPAMEERLRSQAFEASCLGDFREVAGQSERMEVQDAASMVCALAAGMRSDPPLQLSERKCMDLALQFDIDDIGVITAETFLDLLCYCVTVRFVERSLGLEE</sequence>
<dbReference type="InterPro" id="IPR036020">
    <property type="entry name" value="WW_dom_sf"/>
</dbReference>
<evidence type="ECO:0000259" key="1">
    <source>
        <dbReference type="PROSITE" id="PS50020"/>
    </source>
</evidence>
<evidence type="ECO:0000313" key="2">
    <source>
        <dbReference type="EMBL" id="CAE8672993.1"/>
    </source>
</evidence>
<dbReference type="Proteomes" id="UP000626109">
    <property type="component" value="Unassembled WGS sequence"/>
</dbReference>